<comment type="subcellular location">
    <subcellularLocation>
        <location evidence="2">Membrane</location>
    </subcellularLocation>
</comment>
<comment type="caution">
    <text evidence="13">The sequence shown here is derived from an EMBL/GenBank/DDBJ whole genome shotgun (WGS) entry which is preliminary data.</text>
</comment>
<reference evidence="13 14" key="1">
    <citation type="submission" date="2024-02" db="EMBL/GenBank/DDBJ databases">
        <title>First draft genome assembly of two strains of Seiridium cardinale.</title>
        <authorList>
            <person name="Emiliani G."/>
            <person name="Scali E."/>
        </authorList>
    </citation>
    <scope>NUCLEOTIDE SEQUENCE [LARGE SCALE GENOMIC DNA]</scope>
    <source>
        <strain evidence="13 14">BM-138-000479</strain>
    </source>
</reference>
<evidence type="ECO:0000256" key="10">
    <source>
        <dbReference type="ARBA" id="ARBA00023033"/>
    </source>
</evidence>
<keyword evidence="8" id="KW-0560">Oxidoreductase</keyword>
<sequence length="495" mass="56040">MTIIFGVLIIPWFQADQSSTPTLRIIESTRKLFRAWSYLFVGPSIIIDEFQRCGEKPFEVNSPDVRMVFVSSPKHIKELDNAPDAVLSLNGAAKHMLQPLYTMNGFNWFDRRGVEGVGFVRTLRTLLTNNLPQLLPDLGLLTRLRWAELLSNASQDKGIPHARIYPMIMDLVVLLNARSLFGEELAKNESFMASALGYVEETLLNAEIVRLLPKPLAPVVGGMLSRCLTSHKTFFKSLLPAAELRIQEHNLKTLGHPMPQRADCIQWIIETAPKQNPWSADRVIYELMAIWFGSTIVYVIQDLSLHPEYIEPIRRELQNSYIDFERTGRGLPLLDSFIKESARLTPVESISVRRCALQPFSLSDGTKVGVGDWACAPSGAINNNAEYYPSPQEFSGFRFVDPKILLEMDGITPSAAMQSKPTKITDADYSFLMWGTGRMACPGRFYAAAFMKVVVAQLIMNYDFTLMKPNAPRWITWRTAKIPRPWTKMAFSKRQ</sequence>
<dbReference type="CDD" id="cd11041">
    <property type="entry name" value="CYP503A1-like"/>
    <property type="match status" value="1"/>
</dbReference>
<keyword evidence="10" id="KW-0503">Monooxygenase</keyword>
<dbReference type="InterPro" id="IPR002403">
    <property type="entry name" value="Cyt_P450_E_grp-IV"/>
</dbReference>
<dbReference type="Pfam" id="PF00067">
    <property type="entry name" value="p450"/>
    <property type="match status" value="1"/>
</dbReference>
<evidence type="ECO:0000256" key="12">
    <source>
        <dbReference type="SAM" id="SignalP"/>
    </source>
</evidence>
<keyword evidence="14" id="KW-1185">Reference proteome</keyword>
<comment type="cofactor">
    <cofactor evidence="1">
        <name>heme</name>
        <dbReference type="ChEBI" id="CHEBI:30413"/>
    </cofactor>
</comment>
<keyword evidence="4" id="KW-0349">Heme</keyword>
<dbReference type="PRINTS" id="PR00465">
    <property type="entry name" value="EP450IV"/>
</dbReference>
<feature type="chain" id="PRO_5045594889" evidence="12">
    <location>
        <begin position="16"/>
        <end position="495"/>
    </location>
</feature>
<keyword evidence="9" id="KW-0408">Iron</keyword>
<evidence type="ECO:0000256" key="2">
    <source>
        <dbReference type="ARBA" id="ARBA00004370"/>
    </source>
</evidence>
<evidence type="ECO:0000256" key="1">
    <source>
        <dbReference type="ARBA" id="ARBA00001971"/>
    </source>
</evidence>
<proteinExistence type="inferred from homology"/>
<accession>A0ABR2Y2A0</accession>
<keyword evidence="11" id="KW-0472">Membrane</keyword>
<feature type="signal peptide" evidence="12">
    <location>
        <begin position="1"/>
        <end position="15"/>
    </location>
</feature>
<evidence type="ECO:0000256" key="6">
    <source>
        <dbReference type="ARBA" id="ARBA00022723"/>
    </source>
</evidence>
<evidence type="ECO:0000256" key="9">
    <source>
        <dbReference type="ARBA" id="ARBA00023004"/>
    </source>
</evidence>
<keyword evidence="12" id="KW-0732">Signal</keyword>
<dbReference type="Proteomes" id="UP001465668">
    <property type="component" value="Unassembled WGS sequence"/>
</dbReference>
<keyword evidence="7" id="KW-1133">Transmembrane helix</keyword>
<evidence type="ECO:0000256" key="8">
    <source>
        <dbReference type="ARBA" id="ARBA00023002"/>
    </source>
</evidence>
<evidence type="ECO:0000256" key="5">
    <source>
        <dbReference type="ARBA" id="ARBA00022692"/>
    </source>
</evidence>
<name>A0ABR2Y2A0_9PEZI</name>
<comment type="similarity">
    <text evidence="3">Belongs to the cytochrome P450 family.</text>
</comment>
<dbReference type="PANTHER" id="PTHR46206:SF5">
    <property type="entry name" value="P450, PUTATIVE (EUROFUNG)-RELATED"/>
    <property type="match status" value="1"/>
</dbReference>
<protein>
    <submittedName>
        <fullName evidence="13">Cytochrome P450</fullName>
    </submittedName>
</protein>
<evidence type="ECO:0000256" key="3">
    <source>
        <dbReference type="ARBA" id="ARBA00010617"/>
    </source>
</evidence>
<dbReference type="EMBL" id="JARVKM010000008">
    <property type="protein sequence ID" value="KAK9780021.1"/>
    <property type="molecule type" value="Genomic_DNA"/>
</dbReference>
<organism evidence="13 14">
    <name type="scientific">Seiridium cardinale</name>
    <dbReference type="NCBI Taxonomy" id="138064"/>
    <lineage>
        <taxon>Eukaryota</taxon>
        <taxon>Fungi</taxon>
        <taxon>Dikarya</taxon>
        <taxon>Ascomycota</taxon>
        <taxon>Pezizomycotina</taxon>
        <taxon>Sordariomycetes</taxon>
        <taxon>Xylariomycetidae</taxon>
        <taxon>Amphisphaeriales</taxon>
        <taxon>Sporocadaceae</taxon>
        <taxon>Seiridium</taxon>
    </lineage>
</organism>
<gene>
    <name evidence="13" type="ORF">SCAR479_03145</name>
</gene>
<evidence type="ECO:0000313" key="13">
    <source>
        <dbReference type="EMBL" id="KAK9780021.1"/>
    </source>
</evidence>
<dbReference type="SUPFAM" id="SSF48264">
    <property type="entry name" value="Cytochrome P450"/>
    <property type="match status" value="1"/>
</dbReference>
<evidence type="ECO:0000256" key="7">
    <source>
        <dbReference type="ARBA" id="ARBA00022989"/>
    </source>
</evidence>
<keyword evidence="6" id="KW-0479">Metal-binding</keyword>
<dbReference type="InterPro" id="IPR001128">
    <property type="entry name" value="Cyt_P450"/>
</dbReference>
<dbReference type="Gene3D" id="1.10.630.10">
    <property type="entry name" value="Cytochrome P450"/>
    <property type="match status" value="1"/>
</dbReference>
<evidence type="ECO:0000256" key="11">
    <source>
        <dbReference type="ARBA" id="ARBA00023136"/>
    </source>
</evidence>
<evidence type="ECO:0000256" key="4">
    <source>
        <dbReference type="ARBA" id="ARBA00022617"/>
    </source>
</evidence>
<evidence type="ECO:0000313" key="14">
    <source>
        <dbReference type="Proteomes" id="UP001465668"/>
    </source>
</evidence>
<dbReference type="InterPro" id="IPR036396">
    <property type="entry name" value="Cyt_P450_sf"/>
</dbReference>
<keyword evidence="5" id="KW-0812">Transmembrane</keyword>
<dbReference type="PANTHER" id="PTHR46206">
    <property type="entry name" value="CYTOCHROME P450"/>
    <property type="match status" value="1"/>
</dbReference>